<dbReference type="InterPro" id="IPR012347">
    <property type="entry name" value="Ferritin-like"/>
</dbReference>
<feature type="transmembrane region" description="Helical" evidence="1">
    <location>
        <begin position="264"/>
        <end position="285"/>
    </location>
</feature>
<evidence type="ECO:0000259" key="2">
    <source>
        <dbReference type="Pfam" id="PF02915"/>
    </source>
</evidence>
<evidence type="ECO:0000256" key="1">
    <source>
        <dbReference type="SAM" id="Phobius"/>
    </source>
</evidence>
<comment type="caution">
    <text evidence="3">The sequence shown here is derived from an EMBL/GenBank/DDBJ whole genome shotgun (WGS) entry which is preliminary data.</text>
</comment>
<proteinExistence type="predicted"/>
<feature type="domain" description="Rubrerythrin diiron-binding" evidence="2">
    <location>
        <begin position="11"/>
        <end position="147"/>
    </location>
</feature>
<dbReference type="PANTHER" id="PTHR33531">
    <property type="entry name" value="RUBRERYTHRIN SUBFAMILY"/>
    <property type="match status" value="1"/>
</dbReference>
<feature type="transmembrane region" description="Helical" evidence="1">
    <location>
        <begin position="177"/>
        <end position="198"/>
    </location>
</feature>
<dbReference type="Pfam" id="PF02915">
    <property type="entry name" value="Rubrerythrin"/>
    <property type="match status" value="1"/>
</dbReference>
<keyword evidence="1" id="KW-0472">Membrane</keyword>
<feature type="transmembrane region" description="Helical" evidence="1">
    <location>
        <begin position="297"/>
        <end position="316"/>
    </location>
</feature>
<dbReference type="EMBL" id="NHRY01000272">
    <property type="protein sequence ID" value="PPQ26173.1"/>
    <property type="molecule type" value="Genomic_DNA"/>
</dbReference>
<dbReference type="InterPro" id="IPR009078">
    <property type="entry name" value="Ferritin-like_SF"/>
</dbReference>
<sequence length="318" mass="34684">MRNFSDLTEREILALAIANEEEDGRIYLDIAEGLRAEYPGSAKMFTEMAAEEGGHRRRLLEVYRSKFGEHIPLIRRQDIRGFIHHKPVWQMLPLNLDSVRRLAEDMETETQTFYRRAAARSEDVTIRKLLGDLADAEVQHEQRADELREENLPADVRRAEDAHAHQSFVLRVIQPGLAGLMDGSVSTLAPVFAAAFASNNTWQTFLVGLAASVGAGISMGFAEALSDNGSLTGRGAPLIRGGICGLMTTAGGIGHTLPFLIPNFWTAMAVAIGVVVVELAVISWIRWKYMDTPPLSATLQVAFGGALVFGVGILIGSG</sequence>
<dbReference type="InterPro" id="IPR003251">
    <property type="entry name" value="Rr_diiron-bd_dom"/>
</dbReference>
<dbReference type="CDD" id="cd01045">
    <property type="entry name" value="Ferritin_like_AB"/>
    <property type="match status" value="1"/>
</dbReference>
<accession>A0A2S6MUY0</accession>
<dbReference type="SUPFAM" id="SSF47240">
    <property type="entry name" value="Ferritin-like"/>
    <property type="match status" value="1"/>
</dbReference>
<reference evidence="3 4" key="1">
    <citation type="journal article" date="2018" name="Arch. Microbiol.">
        <title>New insights into the metabolic potential of the phototrophic purple bacterium Rhodopila globiformis DSM 161(T) from its draft genome sequence and evidence for a vanadium-dependent nitrogenase.</title>
        <authorList>
            <person name="Imhoff J.F."/>
            <person name="Rahn T."/>
            <person name="Kunzel S."/>
            <person name="Neulinger S.C."/>
        </authorList>
    </citation>
    <scope>NUCLEOTIDE SEQUENCE [LARGE SCALE GENOMIC DNA]</scope>
    <source>
        <strain evidence="3 4">DSM 161</strain>
    </source>
</reference>
<dbReference type="CDD" id="cd02437">
    <property type="entry name" value="CCC1_like_1"/>
    <property type="match status" value="1"/>
</dbReference>
<dbReference type="InterPro" id="IPR017040">
    <property type="entry name" value="UCP035918_rubreryth/DUF125"/>
</dbReference>
<name>A0A2S6MUY0_RHOGL</name>
<gene>
    <name evidence="3" type="ORF">CCS01_30570</name>
</gene>
<dbReference type="Gene3D" id="1.20.1260.10">
    <property type="match status" value="1"/>
</dbReference>
<dbReference type="AlphaFoldDB" id="A0A2S6MUY0"/>
<dbReference type="GO" id="GO:0046872">
    <property type="term" value="F:metal ion binding"/>
    <property type="evidence" value="ECO:0007669"/>
    <property type="project" value="InterPro"/>
</dbReference>
<dbReference type="PANTHER" id="PTHR33531:SF10">
    <property type="entry name" value="BLR7895 PROTEIN"/>
    <property type="match status" value="1"/>
</dbReference>
<dbReference type="RefSeq" id="WP_104522877.1">
    <property type="nucleotide sequence ID" value="NZ_NHRY01000272.1"/>
</dbReference>
<protein>
    <submittedName>
        <fullName evidence="3">Rubrerythrin</fullName>
    </submittedName>
</protein>
<dbReference type="GO" id="GO:0016491">
    <property type="term" value="F:oxidoreductase activity"/>
    <property type="evidence" value="ECO:0007669"/>
    <property type="project" value="InterPro"/>
</dbReference>
<keyword evidence="1" id="KW-1133">Transmembrane helix</keyword>
<evidence type="ECO:0000313" key="4">
    <source>
        <dbReference type="Proteomes" id="UP000239724"/>
    </source>
</evidence>
<organism evidence="3 4">
    <name type="scientific">Rhodopila globiformis</name>
    <name type="common">Rhodopseudomonas globiformis</name>
    <dbReference type="NCBI Taxonomy" id="1071"/>
    <lineage>
        <taxon>Bacteria</taxon>
        <taxon>Pseudomonadati</taxon>
        <taxon>Pseudomonadota</taxon>
        <taxon>Alphaproteobacteria</taxon>
        <taxon>Acetobacterales</taxon>
        <taxon>Acetobacteraceae</taxon>
        <taxon>Rhodopila</taxon>
    </lineage>
</organism>
<feature type="transmembrane region" description="Helical" evidence="1">
    <location>
        <begin position="238"/>
        <end position="258"/>
    </location>
</feature>
<dbReference type="Proteomes" id="UP000239724">
    <property type="component" value="Unassembled WGS sequence"/>
</dbReference>
<evidence type="ECO:0000313" key="3">
    <source>
        <dbReference type="EMBL" id="PPQ26173.1"/>
    </source>
</evidence>
<feature type="transmembrane region" description="Helical" evidence="1">
    <location>
        <begin position="204"/>
        <end position="226"/>
    </location>
</feature>
<dbReference type="NCBIfam" id="NF045676">
    <property type="entry name" value="FeExpMbfA"/>
    <property type="match status" value="1"/>
</dbReference>
<dbReference type="PIRSF" id="PIRSF035918">
    <property type="entry name" value="UCP035918_rubreryth_DUF125"/>
    <property type="match status" value="1"/>
</dbReference>
<keyword evidence="4" id="KW-1185">Reference proteome</keyword>
<keyword evidence="1" id="KW-0812">Transmembrane</keyword>
<dbReference type="OrthoDB" id="32301at2"/>